<name>A0A2H0KF21_9BACT</name>
<sequence>MKKMIVYKTFYKNYELKRSELLGVLVERRKDLRGMNHLESGMRWARSIFGSLVKDKQSIFVAPVNWEWKG</sequence>
<dbReference type="AlphaFoldDB" id="A0A2H0KF21"/>
<protein>
    <submittedName>
        <fullName evidence="1">Uncharacterized protein</fullName>
    </submittedName>
</protein>
<reference evidence="1 2" key="1">
    <citation type="submission" date="2017-09" db="EMBL/GenBank/DDBJ databases">
        <title>Depth-based differentiation of microbial function through sediment-hosted aquifers and enrichment of novel symbionts in the deep terrestrial subsurface.</title>
        <authorList>
            <person name="Probst A.J."/>
            <person name="Ladd B."/>
            <person name="Jarett J.K."/>
            <person name="Geller-Mcgrath D.E."/>
            <person name="Sieber C.M."/>
            <person name="Emerson J.B."/>
            <person name="Anantharaman K."/>
            <person name="Thomas B.C."/>
            <person name="Malmstrom R."/>
            <person name="Stieglmeier M."/>
            <person name="Klingl A."/>
            <person name="Woyke T."/>
            <person name="Ryan C.M."/>
            <person name="Banfield J.F."/>
        </authorList>
    </citation>
    <scope>NUCLEOTIDE SEQUENCE [LARGE SCALE GENOMIC DNA]</scope>
    <source>
        <strain evidence="1">CG11_big_fil_rev_8_21_14_0_20_40_12</strain>
    </source>
</reference>
<dbReference type="EMBL" id="PCVI01000060">
    <property type="protein sequence ID" value="PIQ69832.1"/>
    <property type="molecule type" value="Genomic_DNA"/>
</dbReference>
<organism evidence="1 2">
    <name type="scientific">Candidatus Shapirobacteria bacterium CG11_big_fil_rev_8_21_14_0_20_40_12</name>
    <dbReference type="NCBI Taxonomy" id="1974889"/>
    <lineage>
        <taxon>Bacteria</taxon>
        <taxon>Candidatus Shapironibacteriota</taxon>
    </lineage>
</organism>
<evidence type="ECO:0000313" key="1">
    <source>
        <dbReference type="EMBL" id="PIQ69832.1"/>
    </source>
</evidence>
<accession>A0A2H0KF21</accession>
<proteinExistence type="predicted"/>
<evidence type="ECO:0000313" key="2">
    <source>
        <dbReference type="Proteomes" id="UP000231371"/>
    </source>
</evidence>
<gene>
    <name evidence="1" type="ORF">COV89_03725</name>
</gene>
<comment type="caution">
    <text evidence="1">The sequence shown here is derived from an EMBL/GenBank/DDBJ whole genome shotgun (WGS) entry which is preliminary data.</text>
</comment>
<dbReference type="Proteomes" id="UP000231371">
    <property type="component" value="Unassembled WGS sequence"/>
</dbReference>